<proteinExistence type="predicted"/>
<dbReference type="Pfam" id="PF14009">
    <property type="entry name" value="PADRE"/>
    <property type="match status" value="1"/>
</dbReference>
<dbReference type="InterPro" id="IPR025322">
    <property type="entry name" value="PADRE_dom"/>
</dbReference>
<keyword evidence="3" id="KW-1185">Reference proteome</keyword>
<accession>A0A3L6QMY0</accession>
<dbReference type="Proteomes" id="UP000275267">
    <property type="component" value="Unassembled WGS sequence"/>
</dbReference>
<feature type="region of interest" description="Disordered" evidence="1">
    <location>
        <begin position="215"/>
        <end position="247"/>
    </location>
</feature>
<feature type="compositionally biased region" description="Polar residues" evidence="1">
    <location>
        <begin position="218"/>
        <end position="230"/>
    </location>
</feature>
<name>A0A3L6QMY0_PANMI</name>
<evidence type="ECO:0000313" key="2">
    <source>
        <dbReference type="EMBL" id="RLM85217.1"/>
    </source>
</evidence>
<dbReference type="OrthoDB" id="843671at2759"/>
<dbReference type="PANTHER" id="PTHR33052">
    <property type="entry name" value="DUF4228 DOMAIN PROTEIN-RELATED"/>
    <property type="match status" value="1"/>
</dbReference>
<feature type="region of interest" description="Disordered" evidence="1">
    <location>
        <begin position="1"/>
        <end position="24"/>
    </location>
</feature>
<feature type="compositionally biased region" description="Low complexity" evidence="1">
    <location>
        <begin position="172"/>
        <end position="187"/>
    </location>
</feature>
<protein>
    <submittedName>
        <fullName evidence="2">Uncharacterized protein</fullName>
    </submittedName>
</protein>
<evidence type="ECO:0000313" key="3">
    <source>
        <dbReference type="Proteomes" id="UP000275267"/>
    </source>
</evidence>
<dbReference type="AlphaFoldDB" id="A0A3L6QMY0"/>
<sequence>MGSCVSFSRSPPPASTAAGESARRQRAVATAKVVNLDGSMAQFAGPVTAREALLELAPGEGGGRRAGSSPPRFLCSSDELGFDAPARALAADEALRPGQLYFALPAHAAPAAGGAPAGKGRRRRLSTARVAPLLVASSKDDGRSDDGSWNSDTRGGYATRNKTGHDGDRTVGKASAGRGAAHRSGGASRRRPGVQQSVTYDVLSFVLLDTRSYITGRPNASTAASKTSTGLPIEVTSAPSRRRTSPT</sequence>
<dbReference type="STRING" id="4540.A0A3L6QMY0"/>
<feature type="region of interest" description="Disordered" evidence="1">
    <location>
        <begin position="107"/>
        <end position="196"/>
    </location>
</feature>
<organism evidence="2 3">
    <name type="scientific">Panicum miliaceum</name>
    <name type="common">Proso millet</name>
    <name type="synonym">Broomcorn millet</name>
    <dbReference type="NCBI Taxonomy" id="4540"/>
    <lineage>
        <taxon>Eukaryota</taxon>
        <taxon>Viridiplantae</taxon>
        <taxon>Streptophyta</taxon>
        <taxon>Embryophyta</taxon>
        <taxon>Tracheophyta</taxon>
        <taxon>Spermatophyta</taxon>
        <taxon>Magnoliopsida</taxon>
        <taxon>Liliopsida</taxon>
        <taxon>Poales</taxon>
        <taxon>Poaceae</taxon>
        <taxon>PACMAD clade</taxon>
        <taxon>Panicoideae</taxon>
        <taxon>Panicodae</taxon>
        <taxon>Paniceae</taxon>
        <taxon>Panicinae</taxon>
        <taxon>Panicum</taxon>
        <taxon>Panicum sect. Panicum</taxon>
    </lineage>
</organism>
<gene>
    <name evidence="2" type="ORF">C2845_PM04G20020</name>
</gene>
<comment type="caution">
    <text evidence="2">The sequence shown here is derived from an EMBL/GenBank/DDBJ whole genome shotgun (WGS) entry which is preliminary data.</text>
</comment>
<evidence type="ECO:0000256" key="1">
    <source>
        <dbReference type="SAM" id="MobiDB-lite"/>
    </source>
</evidence>
<reference evidence="3" key="1">
    <citation type="journal article" date="2019" name="Nat. Commun.">
        <title>The genome of broomcorn millet.</title>
        <authorList>
            <person name="Zou C."/>
            <person name="Miki D."/>
            <person name="Li D."/>
            <person name="Tang Q."/>
            <person name="Xiao L."/>
            <person name="Rajput S."/>
            <person name="Deng P."/>
            <person name="Jia W."/>
            <person name="Huang R."/>
            <person name="Zhang M."/>
            <person name="Sun Y."/>
            <person name="Hu J."/>
            <person name="Fu X."/>
            <person name="Schnable P.S."/>
            <person name="Li F."/>
            <person name="Zhang H."/>
            <person name="Feng B."/>
            <person name="Zhu X."/>
            <person name="Liu R."/>
            <person name="Schnable J.C."/>
            <person name="Zhu J.-K."/>
            <person name="Zhang H."/>
        </authorList>
    </citation>
    <scope>NUCLEOTIDE SEQUENCE [LARGE SCALE GENOMIC DNA]</scope>
</reference>
<dbReference type="EMBL" id="PQIB02000011">
    <property type="protein sequence ID" value="RLM85217.1"/>
    <property type="molecule type" value="Genomic_DNA"/>
</dbReference>